<feature type="transmembrane region" description="Helical" evidence="8">
    <location>
        <begin position="126"/>
        <end position="148"/>
    </location>
</feature>
<evidence type="ECO:0000256" key="1">
    <source>
        <dbReference type="ARBA" id="ARBA00004651"/>
    </source>
</evidence>
<accession>A0ABW0VZC3</accession>
<dbReference type="InterPro" id="IPR052017">
    <property type="entry name" value="TSUP"/>
</dbReference>
<keyword evidence="7 8" id="KW-0472">Membrane</keyword>
<feature type="transmembrane region" description="Helical" evidence="8">
    <location>
        <begin position="187"/>
        <end position="203"/>
    </location>
</feature>
<sequence length="236" mass="26049">MWSEWMLAFPIVLLAAMIQTSTGFGFAIIAIPLFILLYPTHYAILLSVFLSLISSLTTLPRVVKDIDKLLLKRLLIGSLFGLPLGGLLYYTADVAWLKLIVGFAIILSALSIMIKIRFPLGDGKRIGFLSGFLTSSIGVPGPPIIFYLMSKNMDKNIFRGTSMAYYCVVYPASLAILLSIGRFHTDLLLDLLLIPAIFIGQAFGSVLHKRINQTAFRRLTFILLVATGINSVIQSF</sequence>
<evidence type="ECO:0000256" key="8">
    <source>
        <dbReference type="RuleBase" id="RU363041"/>
    </source>
</evidence>
<keyword evidence="6 8" id="KW-1133">Transmembrane helix</keyword>
<reference evidence="10" key="1">
    <citation type="journal article" date="2019" name="Int. J. Syst. Evol. Microbiol.">
        <title>The Global Catalogue of Microorganisms (GCM) 10K type strain sequencing project: providing services to taxonomists for standard genome sequencing and annotation.</title>
        <authorList>
            <consortium name="The Broad Institute Genomics Platform"/>
            <consortium name="The Broad Institute Genome Sequencing Center for Infectious Disease"/>
            <person name="Wu L."/>
            <person name="Ma J."/>
        </authorList>
    </citation>
    <scope>NUCLEOTIDE SEQUENCE [LARGE SCALE GENOMIC DNA]</scope>
    <source>
        <strain evidence="10">CGMCC 1.3240</strain>
    </source>
</reference>
<dbReference type="InterPro" id="IPR002781">
    <property type="entry name" value="TM_pro_TauE-like"/>
</dbReference>
<evidence type="ECO:0000256" key="5">
    <source>
        <dbReference type="ARBA" id="ARBA00022692"/>
    </source>
</evidence>
<evidence type="ECO:0000256" key="7">
    <source>
        <dbReference type="ARBA" id="ARBA00023136"/>
    </source>
</evidence>
<feature type="transmembrane region" description="Helical" evidence="8">
    <location>
        <begin position="96"/>
        <end position="114"/>
    </location>
</feature>
<feature type="transmembrane region" description="Helical" evidence="8">
    <location>
        <begin position="163"/>
        <end position="180"/>
    </location>
</feature>
<evidence type="ECO:0000256" key="4">
    <source>
        <dbReference type="ARBA" id="ARBA00022475"/>
    </source>
</evidence>
<name>A0ABW0VZC3_9BACL</name>
<evidence type="ECO:0000313" key="10">
    <source>
        <dbReference type="Proteomes" id="UP001596047"/>
    </source>
</evidence>
<organism evidence="9 10">
    <name type="scientific">Paenibacillus solisilvae</name>
    <dbReference type="NCBI Taxonomy" id="2486751"/>
    <lineage>
        <taxon>Bacteria</taxon>
        <taxon>Bacillati</taxon>
        <taxon>Bacillota</taxon>
        <taxon>Bacilli</taxon>
        <taxon>Bacillales</taxon>
        <taxon>Paenibacillaceae</taxon>
        <taxon>Paenibacillus</taxon>
    </lineage>
</organism>
<comment type="similarity">
    <text evidence="2 8">Belongs to the 4-toluene sulfonate uptake permease (TSUP) (TC 2.A.102) family.</text>
</comment>
<comment type="subcellular location">
    <subcellularLocation>
        <location evidence="1 8">Cell membrane</location>
        <topology evidence="1 8">Multi-pass membrane protein</topology>
    </subcellularLocation>
</comment>
<keyword evidence="5 8" id="KW-0812">Transmembrane</keyword>
<keyword evidence="3" id="KW-0813">Transport</keyword>
<feature type="transmembrane region" description="Helical" evidence="8">
    <location>
        <begin position="42"/>
        <end position="63"/>
    </location>
</feature>
<comment type="caution">
    <text evidence="9">The sequence shown here is derived from an EMBL/GenBank/DDBJ whole genome shotgun (WGS) entry which is preliminary data.</text>
</comment>
<proteinExistence type="inferred from homology"/>
<dbReference type="EMBL" id="JBHSOW010000058">
    <property type="protein sequence ID" value="MFC5650568.1"/>
    <property type="molecule type" value="Genomic_DNA"/>
</dbReference>
<feature type="transmembrane region" description="Helical" evidence="8">
    <location>
        <begin position="7"/>
        <end position="36"/>
    </location>
</feature>
<keyword evidence="10" id="KW-1185">Reference proteome</keyword>
<gene>
    <name evidence="9" type="ORF">ACFPYJ_15835</name>
</gene>
<keyword evidence="4 8" id="KW-1003">Cell membrane</keyword>
<feature type="transmembrane region" description="Helical" evidence="8">
    <location>
        <begin position="215"/>
        <end position="233"/>
    </location>
</feature>
<dbReference type="PANTHER" id="PTHR30269:SF37">
    <property type="entry name" value="MEMBRANE TRANSPORTER PROTEIN"/>
    <property type="match status" value="1"/>
</dbReference>
<evidence type="ECO:0000256" key="2">
    <source>
        <dbReference type="ARBA" id="ARBA00009142"/>
    </source>
</evidence>
<dbReference type="RefSeq" id="WP_379189132.1">
    <property type="nucleotide sequence ID" value="NZ_JBHSOW010000058.1"/>
</dbReference>
<dbReference type="Pfam" id="PF01925">
    <property type="entry name" value="TauE"/>
    <property type="match status" value="1"/>
</dbReference>
<protein>
    <recommendedName>
        <fullName evidence="8">Probable membrane transporter protein</fullName>
    </recommendedName>
</protein>
<dbReference type="PANTHER" id="PTHR30269">
    <property type="entry name" value="TRANSMEMBRANE PROTEIN YFCA"/>
    <property type="match status" value="1"/>
</dbReference>
<evidence type="ECO:0000256" key="6">
    <source>
        <dbReference type="ARBA" id="ARBA00022989"/>
    </source>
</evidence>
<evidence type="ECO:0000313" key="9">
    <source>
        <dbReference type="EMBL" id="MFC5650568.1"/>
    </source>
</evidence>
<feature type="transmembrane region" description="Helical" evidence="8">
    <location>
        <begin position="70"/>
        <end position="90"/>
    </location>
</feature>
<evidence type="ECO:0000256" key="3">
    <source>
        <dbReference type="ARBA" id="ARBA00022448"/>
    </source>
</evidence>
<dbReference type="Proteomes" id="UP001596047">
    <property type="component" value="Unassembled WGS sequence"/>
</dbReference>